<feature type="compositionally biased region" description="Low complexity" evidence="4">
    <location>
        <begin position="26"/>
        <end position="36"/>
    </location>
</feature>
<keyword evidence="2 3" id="KW-0663">Pyridoxal phosphate</keyword>
<proteinExistence type="inferred from homology"/>
<evidence type="ECO:0000313" key="5">
    <source>
        <dbReference type="EMBL" id="EFG10312.1"/>
    </source>
</evidence>
<dbReference type="SUPFAM" id="SSF53383">
    <property type="entry name" value="PLP-dependent transferases"/>
    <property type="match status" value="1"/>
</dbReference>
<feature type="compositionally biased region" description="Pro residues" evidence="4">
    <location>
        <begin position="1"/>
        <end position="11"/>
    </location>
</feature>
<dbReference type="Pfam" id="PF00202">
    <property type="entry name" value="Aminotran_3"/>
    <property type="match status" value="1"/>
</dbReference>
<dbReference type="PROSITE" id="PS00600">
    <property type="entry name" value="AA_TRANSFER_CLASS_3"/>
    <property type="match status" value="1"/>
</dbReference>
<dbReference type="eggNOG" id="COG4992">
    <property type="taxonomic scope" value="Bacteria"/>
</dbReference>
<dbReference type="InterPro" id="IPR015421">
    <property type="entry name" value="PyrdxlP-dep_Trfase_major"/>
</dbReference>
<dbReference type="CDD" id="cd00610">
    <property type="entry name" value="OAT_like"/>
    <property type="match status" value="1"/>
</dbReference>
<keyword evidence="5" id="KW-0032">Aminotransferase</keyword>
<comment type="similarity">
    <text evidence="3">Belongs to the class-III pyridoxal-phosphate-dependent aminotransferase family.</text>
</comment>
<dbReference type="InterPro" id="IPR005814">
    <property type="entry name" value="Aminotrans_3"/>
</dbReference>
<dbReference type="GO" id="GO:0030170">
    <property type="term" value="F:pyridoxal phosphate binding"/>
    <property type="evidence" value="ECO:0007669"/>
    <property type="project" value="InterPro"/>
</dbReference>
<sequence length="502" mass="53780">MAEPPAPPGAPGPAAAGPRGGPGRPVPVSAPAGAGTAPPPGFDLRALLAARGGERHELHSRHLNPQLPRMLRTIGFDRVYERAEGAYLWDADGLDYLDMLAGFGVMGLGRHHPVVRRALHDVLDASLADLTRFDCPPLPGLLAERLLVHSPHLDRVFFGNSGTEAVETALKFARCATGRPRVLYCEHAFHGLTCGSLSVNGEDCFRDGFGPLLPDTAVPLGDLAALERELARGDVAALVVEPIQGKGVHEAPPGFLRAAQEALRRHGALLVADEVQTGLGRTGDFYAYQHEPGVEPDLICVAKALSGGSVPVGATLGRDRIFRAVYSSMDRVLVHSASFGGNAQAMAAGLAVLSVIEDERLTERARTTGGLLRERLAALVDRYEFLHAVRGRGLMIGIEFGRPRSLGLRARWSMLQAARPGLFAQMVVAPLLHRHRILTQVSGDRLEVIKLIPPLTIGEREVDRFVTAFTAVMDDAHGGGGLIWEFGRTLAGQALAQPRRPR</sequence>
<gene>
    <name evidence="5" type="ORF">SCLAV_5240</name>
</gene>
<dbReference type="Proteomes" id="UP000002357">
    <property type="component" value="Chromosome"/>
</dbReference>
<protein>
    <submittedName>
        <fullName evidence="5">Aminotransferase</fullName>
    </submittedName>
</protein>
<dbReference type="InterPro" id="IPR049704">
    <property type="entry name" value="Aminotrans_3_PPA_site"/>
</dbReference>
<dbReference type="FunFam" id="3.40.640.10:FF:000004">
    <property type="entry name" value="Acetylornithine aminotransferase"/>
    <property type="match status" value="1"/>
</dbReference>
<dbReference type="InterPro" id="IPR015422">
    <property type="entry name" value="PyrdxlP-dep_Trfase_small"/>
</dbReference>
<name>E2PZ51_STRCL</name>
<feature type="region of interest" description="Disordered" evidence="4">
    <location>
        <begin position="1"/>
        <end position="37"/>
    </location>
</feature>
<dbReference type="FunFam" id="3.90.1150.10:FF:000086">
    <property type="entry name" value="Putative acetylornithine aminotransferase"/>
    <property type="match status" value="1"/>
</dbReference>
<evidence type="ECO:0000256" key="3">
    <source>
        <dbReference type="RuleBase" id="RU003560"/>
    </source>
</evidence>
<evidence type="ECO:0000313" key="6">
    <source>
        <dbReference type="Proteomes" id="UP000002357"/>
    </source>
</evidence>
<dbReference type="PANTHER" id="PTHR11986">
    <property type="entry name" value="AMINOTRANSFERASE CLASS III"/>
    <property type="match status" value="1"/>
</dbReference>
<dbReference type="EMBL" id="CM000913">
    <property type="protein sequence ID" value="EFG10312.1"/>
    <property type="molecule type" value="Genomic_DNA"/>
</dbReference>
<accession>E2PZ51</accession>
<dbReference type="Gene3D" id="3.40.640.10">
    <property type="entry name" value="Type I PLP-dependent aspartate aminotransferase-like (Major domain)"/>
    <property type="match status" value="1"/>
</dbReference>
<dbReference type="InterPro" id="IPR050103">
    <property type="entry name" value="Class-III_PLP-dep_AT"/>
</dbReference>
<dbReference type="PANTHER" id="PTHR11986:SF121">
    <property type="entry name" value="BLR3010 PROTEIN"/>
    <property type="match status" value="1"/>
</dbReference>
<evidence type="ECO:0000256" key="2">
    <source>
        <dbReference type="ARBA" id="ARBA00022898"/>
    </source>
</evidence>
<organism evidence="5 6">
    <name type="scientific">Streptomyces clavuligerus</name>
    <dbReference type="NCBI Taxonomy" id="1901"/>
    <lineage>
        <taxon>Bacteria</taxon>
        <taxon>Bacillati</taxon>
        <taxon>Actinomycetota</taxon>
        <taxon>Actinomycetes</taxon>
        <taxon>Kitasatosporales</taxon>
        <taxon>Streptomycetaceae</taxon>
        <taxon>Streptomyces</taxon>
    </lineage>
</organism>
<dbReference type="AlphaFoldDB" id="E2PZ51"/>
<keyword evidence="6" id="KW-1185">Reference proteome</keyword>
<evidence type="ECO:0000256" key="4">
    <source>
        <dbReference type="SAM" id="MobiDB-lite"/>
    </source>
</evidence>
<reference evidence="5 6" key="1">
    <citation type="journal article" date="2010" name="Genome Biol. Evol.">
        <title>The sequence of a 1.8-mb bacterial linear plasmid reveals a rich evolutionary reservoir of secondary metabolic pathways.</title>
        <authorList>
            <person name="Medema M.H."/>
            <person name="Trefzer A."/>
            <person name="Kovalchuk A."/>
            <person name="van den Berg M."/>
            <person name="Mueller U."/>
            <person name="Heijne W."/>
            <person name="Wu L."/>
            <person name="Alam M.T."/>
            <person name="Ronning C.M."/>
            <person name="Nierman W.C."/>
            <person name="Bovenberg R.A.L."/>
            <person name="Breitling R."/>
            <person name="Takano E."/>
        </authorList>
    </citation>
    <scope>NUCLEOTIDE SEQUENCE [LARGE SCALE GENOMIC DNA]</scope>
    <source>
        <strain evidence="6">ATCC 27064 / DSM 738 / JCM 4710 / NBRC 13307 / NCIMB 12785 / NRRL 3585 / VKM Ac-602</strain>
    </source>
</reference>
<dbReference type="GO" id="GO:0008483">
    <property type="term" value="F:transaminase activity"/>
    <property type="evidence" value="ECO:0007669"/>
    <property type="project" value="UniProtKB-KW"/>
</dbReference>
<keyword evidence="5" id="KW-0808">Transferase</keyword>
<dbReference type="InterPro" id="IPR015424">
    <property type="entry name" value="PyrdxlP-dep_Trfase"/>
</dbReference>
<comment type="cofactor">
    <cofactor evidence="1">
        <name>pyridoxal 5'-phosphate</name>
        <dbReference type="ChEBI" id="CHEBI:597326"/>
    </cofactor>
</comment>
<dbReference type="Gene3D" id="3.90.1150.10">
    <property type="entry name" value="Aspartate Aminotransferase, domain 1"/>
    <property type="match status" value="1"/>
</dbReference>
<dbReference type="STRING" id="1901.BB341_02790"/>
<dbReference type="GO" id="GO:0042802">
    <property type="term" value="F:identical protein binding"/>
    <property type="evidence" value="ECO:0007669"/>
    <property type="project" value="TreeGrafter"/>
</dbReference>
<evidence type="ECO:0000256" key="1">
    <source>
        <dbReference type="ARBA" id="ARBA00001933"/>
    </source>
</evidence>